<feature type="transmembrane region" description="Helical" evidence="1">
    <location>
        <begin position="16"/>
        <end position="35"/>
    </location>
</feature>
<feature type="transmembrane region" description="Helical" evidence="1">
    <location>
        <begin position="102"/>
        <end position="133"/>
    </location>
</feature>
<evidence type="ECO:0000313" key="3">
    <source>
        <dbReference type="Proteomes" id="UP000315636"/>
    </source>
</evidence>
<feature type="transmembrane region" description="Helical" evidence="1">
    <location>
        <begin position="55"/>
        <end position="81"/>
    </location>
</feature>
<organism evidence="2 3">
    <name type="scientific">Melghirimyces algeriensis</name>
    <dbReference type="NCBI Taxonomy" id="910412"/>
    <lineage>
        <taxon>Bacteria</taxon>
        <taxon>Bacillati</taxon>
        <taxon>Bacillota</taxon>
        <taxon>Bacilli</taxon>
        <taxon>Bacillales</taxon>
        <taxon>Thermoactinomycetaceae</taxon>
        <taxon>Melghirimyces</taxon>
    </lineage>
</organism>
<sequence length="274" mass="31388">MALIASEWERLWNRKITWFLFAMIPVILFVSGQYYQKSNQGLTPENPAYAVLDNFPVLVLAEQLMIGFNLMLLLLLVFSVTEEYRTGQIRMVMIRSYSFSQLLFAKWLTVMEVMLLFHVTYLILSYGFGAWMFDSTSQLLLFYHDEPVSHGPAFFYVLRYYALAFVTLIAISSIMTFIAVISQSTTTAIGGTIGFLLVSAGYPTILQKFAQTMEPRPDPHWYFLSITQIQYEGIALALAPHSRFVLFNTGVLFAYAFIFGVAAHLIFTKKDRFI</sequence>
<keyword evidence="1" id="KW-0812">Transmembrane</keyword>
<dbReference type="Proteomes" id="UP000315636">
    <property type="component" value="Unassembled WGS sequence"/>
</dbReference>
<keyword evidence="1" id="KW-0472">Membrane</keyword>
<dbReference type="AlphaFoldDB" id="A0A521ESW0"/>
<evidence type="ECO:0008006" key="4">
    <source>
        <dbReference type="Google" id="ProtNLM"/>
    </source>
</evidence>
<dbReference type="PANTHER" id="PTHR37305">
    <property type="entry name" value="INTEGRAL MEMBRANE PROTEIN-RELATED"/>
    <property type="match status" value="1"/>
</dbReference>
<feature type="transmembrane region" description="Helical" evidence="1">
    <location>
        <begin position="188"/>
        <end position="206"/>
    </location>
</feature>
<keyword evidence="3" id="KW-1185">Reference proteome</keyword>
<feature type="transmembrane region" description="Helical" evidence="1">
    <location>
        <begin position="245"/>
        <end position="267"/>
    </location>
</feature>
<dbReference type="EMBL" id="FXTI01000010">
    <property type="protein sequence ID" value="SMO87005.1"/>
    <property type="molecule type" value="Genomic_DNA"/>
</dbReference>
<evidence type="ECO:0000256" key="1">
    <source>
        <dbReference type="SAM" id="Phobius"/>
    </source>
</evidence>
<dbReference type="PANTHER" id="PTHR37305:SF1">
    <property type="entry name" value="MEMBRANE PROTEIN"/>
    <property type="match status" value="1"/>
</dbReference>
<accession>A0A521ESW0</accession>
<proteinExistence type="predicted"/>
<protein>
    <recommendedName>
        <fullName evidence="4">ABC-2 family transporter protein</fullName>
    </recommendedName>
</protein>
<evidence type="ECO:0000313" key="2">
    <source>
        <dbReference type="EMBL" id="SMO87005.1"/>
    </source>
</evidence>
<name>A0A521ESW0_9BACL</name>
<reference evidence="2 3" key="1">
    <citation type="submission" date="2017-05" db="EMBL/GenBank/DDBJ databases">
        <authorList>
            <person name="Varghese N."/>
            <person name="Submissions S."/>
        </authorList>
    </citation>
    <scope>NUCLEOTIDE SEQUENCE [LARGE SCALE GENOMIC DNA]</scope>
    <source>
        <strain evidence="2 3">DSM 45474</strain>
    </source>
</reference>
<gene>
    <name evidence="2" type="ORF">SAMN06264849_110110</name>
</gene>
<keyword evidence="1" id="KW-1133">Transmembrane helix</keyword>
<feature type="transmembrane region" description="Helical" evidence="1">
    <location>
        <begin position="153"/>
        <end position="181"/>
    </location>
</feature>